<gene>
    <name evidence="2" type="ORF">AN218_20375</name>
</gene>
<sequence>MHSVTTPSAVPAAALASLAGTRPRSQDLRLLRDGLHSRRLVLLKSLLTQADRHAVPPPVRQRLNRHWRLLEQAEADDPTAFRAALGYPSVGNWLLHALSVPPGEDDVLGALAAAVALRTGTGFRMTLAAPGGLLTLPGIGVYAAHTGRVRVVAGARSLRLTPEHRRTGVVLPPPYHRAAGPGWHGLRPLPGSGTLLDDLDPRRTGTRPVPRTAPPITGGPPVPDGRTRDWTARWRAALALLAGADPGRRREIGAVVRSVVPLAGSSPGGYSATLGSAPGAVLTQLPETAWGLVAVLVHEAHHSKLAVLEDLTPLRQEGGLAVHRVAWRTVPRPVGAVLQGTYAHLALADLWHHLAARRGATPAARATARARRENYRGQVAEALDVLRSSGELTPAGDRFAEGMARRLARLTEPAVRHRPRSGQPCHG</sequence>
<feature type="compositionally biased region" description="Pro residues" evidence="1">
    <location>
        <begin position="211"/>
        <end position="223"/>
    </location>
</feature>
<evidence type="ECO:0000313" key="2">
    <source>
        <dbReference type="EMBL" id="OEV09823.1"/>
    </source>
</evidence>
<keyword evidence="3" id="KW-1185">Reference proteome</keyword>
<accession>A0A1E7L180</accession>
<dbReference type="PATRIC" id="fig|518642.10.peg.4626"/>
<evidence type="ECO:0008006" key="4">
    <source>
        <dbReference type="Google" id="ProtNLM"/>
    </source>
</evidence>
<comment type="caution">
    <text evidence="2">The sequence shown here is derived from an EMBL/GenBank/DDBJ whole genome shotgun (WGS) entry which is preliminary data.</text>
</comment>
<name>A0A1E7L180_9ACTN</name>
<organism evidence="2 3">
    <name type="scientific">Streptomyces nanshensis</name>
    <dbReference type="NCBI Taxonomy" id="518642"/>
    <lineage>
        <taxon>Bacteria</taxon>
        <taxon>Bacillati</taxon>
        <taxon>Actinomycetota</taxon>
        <taxon>Actinomycetes</taxon>
        <taxon>Kitasatosporales</taxon>
        <taxon>Streptomycetaceae</taxon>
        <taxon>Streptomyces</taxon>
    </lineage>
</organism>
<dbReference type="Proteomes" id="UP000176005">
    <property type="component" value="Unassembled WGS sequence"/>
</dbReference>
<evidence type="ECO:0000313" key="3">
    <source>
        <dbReference type="Proteomes" id="UP000176005"/>
    </source>
</evidence>
<dbReference type="RefSeq" id="WP_070018340.1">
    <property type="nucleotide sequence ID" value="NZ_LJGW01000342.1"/>
</dbReference>
<dbReference type="AlphaFoldDB" id="A0A1E7L180"/>
<protein>
    <recommendedName>
        <fullName evidence="4">HEXXH motif domain-containing protein</fullName>
    </recommendedName>
</protein>
<reference evidence="2 3" key="1">
    <citation type="journal article" date="2016" name="Front. Microbiol.">
        <title>Comparative Genomics Analysis of Streptomyces Species Reveals Their Adaptation to the Marine Environment and Their Diversity at the Genomic Level.</title>
        <authorList>
            <person name="Tian X."/>
            <person name="Zhang Z."/>
            <person name="Yang T."/>
            <person name="Chen M."/>
            <person name="Li J."/>
            <person name="Chen F."/>
            <person name="Yang J."/>
            <person name="Li W."/>
            <person name="Zhang B."/>
            <person name="Zhang Z."/>
            <person name="Wu J."/>
            <person name="Zhang C."/>
            <person name="Long L."/>
            <person name="Xiao J."/>
        </authorList>
    </citation>
    <scope>NUCLEOTIDE SEQUENCE [LARGE SCALE GENOMIC DNA]</scope>
    <source>
        <strain evidence="2 3">SCSIO 10429</strain>
    </source>
</reference>
<evidence type="ECO:0000256" key="1">
    <source>
        <dbReference type="SAM" id="MobiDB-lite"/>
    </source>
</evidence>
<feature type="region of interest" description="Disordered" evidence="1">
    <location>
        <begin position="193"/>
        <end position="227"/>
    </location>
</feature>
<proteinExistence type="predicted"/>
<dbReference type="InterPro" id="IPR026337">
    <property type="entry name" value="AKG_HExxH"/>
</dbReference>
<dbReference type="NCBIfam" id="TIGR04267">
    <property type="entry name" value="mod_HExxH"/>
    <property type="match status" value="1"/>
</dbReference>
<dbReference type="EMBL" id="LJGW01000342">
    <property type="protein sequence ID" value="OEV09823.1"/>
    <property type="molecule type" value="Genomic_DNA"/>
</dbReference>